<dbReference type="HOGENOM" id="CLU_087216_0_0_9"/>
<keyword evidence="1" id="KW-1133">Transmembrane helix</keyword>
<proteinExistence type="predicted"/>
<dbReference type="PATRIC" id="fig|1345695.10.peg.493"/>
<dbReference type="RefSeq" id="WP_022743399.1">
    <property type="nucleotide sequence ID" value="NC_022571.1"/>
</dbReference>
<evidence type="ECO:0000313" key="2">
    <source>
        <dbReference type="EMBL" id="AGX41100.1"/>
    </source>
</evidence>
<reference evidence="2 3" key="1">
    <citation type="journal article" date="2013" name="Genome Announc.">
        <title>Complete Genome Sequence of the Solvent Producer Clostridium saccharobutylicum NCP262 (DSM 13864).</title>
        <authorList>
            <person name="Poehlein A."/>
            <person name="Hartwich K."/>
            <person name="Krabben P."/>
            <person name="Ehrenreich A."/>
            <person name="Liebl W."/>
            <person name="Durre P."/>
            <person name="Gottschalk G."/>
            <person name="Daniel R."/>
        </authorList>
    </citation>
    <scope>NUCLEOTIDE SEQUENCE [LARGE SCALE GENOMIC DNA]</scope>
    <source>
        <strain evidence="2">DSM 13864</strain>
    </source>
</reference>
<dbReference type="Proteomes" id="UP000017118">
    <property type="component" value="Chromosome"/>
</dbReference>
<dbReference type="AlphaFoldDB" id="U5MKG4"/>
<dbReference type="GeneID" id="55472602"/>
<name>U5MKG4_CLOSA</name>
<protein>
    <recommendedName>
        <fullName evidence="4">DUF1189 domain-containing protein</fullName>
    </recommendedName>
</protein>
<evidence type="ECO:0008006" key="4">
    <source>
        <dbReference type="Google" id="ProtNLM"/>
    </source>
</evidence>
<feature type="transmembrane region" description="Helical" evidence="1">
    <location>
        <begin position="236"/>
        <end position="255"/>
    </location>
</feature>
<accession>U5MKG4</accession>
<keyword evidence="3" id="KW-1185">Reference proteome</keyword>
<keyword evidence="1" id="KW-0472">Membrane</keyword>
<dbReference type="OrthoDB" id="1935735at2"/>
<feature type="transmembrane region" description="Helical" evidence="1">
    <location>
        <begin position="208"/>
        <end position="230"/>
    </location>
</feature>
<gene>
    <name evidence="2" type="ORF">CLSA_c00260</name>
</gene>
<feature type="transmembrane region" description="Helical" evidence="1">
    <location>
        <begin position="29"/>
        <end position="50"/>
    </location>
</feature>
<dbReference type="EMBL" id="CP006721">
    <property type="protein sequence ID" value="AGX41100.1"/>
    <property type="molecule type" value="Genomic_DNA"/>
</dbReference>
<sequence length="268" mass="30319">MNIKTNFFKKFITSIYDIKVFSKYAKEGLLRAIIYGVLLSLILGGIKGIASGYRFNSDITQISEQLQSEKYKFFIENGNLNINEAPIKFEQDNTIIYIDNSKNMADESDLKSIVINEDVSILVLRDGIIVNNYINKYKMSYINLFGDKIIDSTILKTAVKNLDIMFVIASSMISIGFTIFNTLLNCLIVVAFASILTIFMRMVVKYNALYSLTLYAATLPLIIQTILQIVNPTVNFDVTFVLGTLTYVILILKYIKAEIIENINNGKL</sequence>
<feature type="transmembrane region" description="Helical" evidence="1">
    <location>
        <begin position="164"/>
        <end position="196"/>
    </location>
</feature>
<evidence type="ECO:0000256" key="1">
    <source>
        <dbReference type="SAM" id="Phobius"/>
    </source>
</evidence>
<dbReference type="Pfam" id="PF06691">
    <property type="entry name" value="DUF1189"/>
    <property type="match status" value="1"/>
</dbReference>
<dbReference type="KEGG" id="csb:CLSA_c00260"/>
<dbReference type="eggNOG" id="COG5521">
    <property type="taxonomic scope" value="Bacteria"/>
</dbReference>
<dbReference type="InterPro" id="IPR009574">
    <property type="entry name" value="DUF1189"/>
</dbReference>
<keyword evidence="1" id="KW-0812">Transmembrane</keyword>
<evidence type="ECO:0000313" key="3">
    <source>
        <dbReference type="Proteomes" id="UP000017118"/>
    </source>
</evidence>
<organism evidence="2 3">
    <name type="scientific">Clostridium saccharobutylicum DSM 13864</name>
    <dbReference type="NCBI Taxonomy" id="1345695"/>
    <lineage>
        <taxon>Bacteria</taxon>
        <taxon>Bacillati</taxon>
        <taxon>Bacillota</taxon>
        <taxon>Clostridia</taxon>
        <taxon>Eubacteriales</taxon>
        <taxon>Clostridiaceae</taxon>
        <taxon>Clostridium</taxon>
    </lineage>
</organism>